<name>A0A820QJE6_9BILA</name>
<organism evidence="5 6">
    <name type="scientific">Rotaria socialis</name>
    <dbReference type="NCBI Taxonomy" id="392032"/>
    <lineage>
        <taxon>Eukaryota</taxon>
        <taxon>Metazoa</taxon>
        <taxon>Spiralia</taxon>
        <taxon>Gnathifera</taxon>
        <taxon>Rotifera</taxon>
        <taxon>Eurotatoria</taxon>
        <taxon>Bdelloidea</taxon>
        <taxon>Philodinida</taxon>
        <taxon>Philodinidae</taxon>
        <taxon>Rotaria</taxon>
    </lineage>
</organism>
<dbReference type="EMBL" id="CAJOBO010001970">
    <property type="protein sequence ID" value="CAF4422309.1"/>
    <property type="molecule type" value="Genomic_DNA"/>
</dbReference>
<dbReference type="PROSITE" id="PS50878">
    <property type="entry name" value="RT_POL"/>
    <property type="match status" value="1"/>
</dbReference>
<dbReference type="SUPFAM" id="SSF56672">
    <property type="entry name" value="DNA/RNA polymerases"/>
    <property type="match status" value="1"/>
</dbReference>
<feature type="transmembrane region" description="Helical" evidence="3">
    <location>
        <begin position="570"/>
        <end position="594"/>
    </location>
</feature>
<evidence type="ECO:0000256" key="1">
    <source>
        <dbReference type="ARBA" id="ARBA00022737"/>
    </source>
</evidence>
<feature type="repeat" description="NHL" evidence="2">
    <location>
        <begin position="678"/>
        <end position="708"/>
    </location>
</feature>
<keyword evidence="1" id="KW-0677">Repeat</keyword>
<accession>A0A820QJE6</accession>
<keyword evidence="3" id="KW-0812">Transmembrane</keyword>
<dbReference type="PANTHER" id="PTHR24104">
    <property type="entry name" value="E3 UBIQUITIN-PROTEIN LIGASE NHLRC1-RELATED"/>
    <property type="match status" value="1"/>
</dbReference>
<dbReference type="InterPro" id="IPR001258">
    <property type="entry name" value="NHL_repeat"/>
</dbReference>
<evidence type="ECO:0000313" key="5">
    <source>
        <dbReference type="EMBL" id="CAF4422309.1"/>
    </source>
</evidence>
<evidence type="ECO:0000256" key="2">
    <source>
        <dbReference type="PROSITE-ProRule" id="PRU00504"/>
    </source>
</evidence>
<dbReference type="InterPro" id="IPR011042">
    <property type="entry name" value="6-blade_b-propeller_TolB-like"/>
</dbReference>
<feature type="repeat" description="NHL" evidence="2">
    <location>
        <begin position="819"/>
        <end position="862"/>
    </location>
</feature>
<dbReference type="InterPro" id="IPR000477">
    <property type="entry name" value="RT_dom"/>
</dbReference>
<dbReference type="InterPro" id="IPR050952">
    <property type="entry name" value="TRIM-NHL_E3_ligases"/>
</dbReference>
<proteinExistence type="predicted"/>
<evidence type="ECO:0000256" key="3">
    <source>
        <dbReference type="SAM" id="Phobius"/>
    </source>
</evidence>
<gene>
    <name evidence="5" type="ORF">HFQ381_LOCUS21688</name>
</gene>
<feature type="domain" description="Reverse transcriptase" evidence="4">
    <location>
        <begin position="141"/>
        <end position="383"/>
    </location>
</feature>
<evidence type="ECO:0000259" key="4">
    <source>
        <dbReference type="PROSITE" id="PS50878"/>
    </source>
</evidence>
<keyword evidence="3" id="KW-1133">Transmembrane helix</keyword>
<dbReference type="Gene3D" id="2.120.10.30">
    <property type="entry name" value="TolB, C-terminal domain"/>
    <property type="match status" value="2"/>
</dbReference>
<dbReference type="Pfam" id="PF01436">
    <property type="entry name" value="NHL"/>
    <property type="match status" value="1"/>
</dbReference>
<dbReference type="Proteomes" id="UP000663851">
    <property type="component" value="Unassembled WGS sequence"/>
</dbReference>
<dbReference type="GO" id="GO:0008270">
    <property type="term" value="F:zinc ion binding"/>
    <property type="evidence" value="ECO:0007669"/>
    <property type="project" value="UniProtKB-KW"/>
</dbReference>
<sequence length="913" mass="102535">MMLEDLEPYIIENIIIPGDFNASIKEWGSESSDKRDTGKTVLTKENEISDDLYRYYSEQFKAQNADMSDAHENQIETEYLELINKLSILNEKIEKANFTKIKKHILKLKQKKSSGFDAVSNFIIIRIPPGYISCLVNCFNTWLNERRYPDMWKLTKVVTLNKLKAVIPRCDQTRSILLLATHSKLFERIMLERLRYWAESNRLGPAEKSGFRSGYLFQTRVLSIFQEVKNNMTANIPTPAVYVDYQKAYDKVWHKGLVVKRNRMTIPLGLLKLIISWLNNRRVYVKFGENKSKIFYTHICLPQGSSSSSYLFIAYHSDLVTCLGAFSSHIFADDLNKWKQPVNFSKTVVQVFHSRVQNPIVEIYMEGKKLEVVKEFKYLGLTSANKMSLKPTIGKALENIQRTFSKLRWMQGGQEKSLPLHVIHVSTHQSFGTKHPHRSNILGVKARVSDIHHVMVKSRRHVHQNGKKTVHQHKNNHSLLHNVRKHHNMTFTLRREDHLPMKEDTNIGNNQIHNYNLSPLSSGISLEKGKTFHEQHITETWNNETHLEKTIHSNNNYSKQRNCRCTYKCVFWYVFGTLILVLLSATIIIPLFMVPSKTTTTTGQTTTLPSYVWNATGITVIAVAASSPNALVVDSSNVIYVAEGLKNRVRKYDIGSSSSNITVAGQENGVSGSNSSFLNGPADLAVDSSNNVYVLDQLNDRVQLWTSGASSGITVAGFGGHGSNSSQFEYPYFMTRDSNTGTLYISDTNNWRIMQYASGASTGTLVAGGNGLGTSTNQLATPTGIYFDSSSSSFVIANYLGHNIVRWVLGASNWTLITGSTIGISGNSSTMLYKPMGLTVDYIGNIYVADTFNHRIQLFLAGQSNGTTIAGITGVCGTDADKLCLPRAVALDSQLNIYVADTGNNRIQKFSLN</sequence>
<evidence type="ECO:0000313" key="6">
    <source>
        <dbReference type="Proteomes" id="UP000663851"/>
    </source>
</evidence>
<dbReference type="AlphaFoldDB" id="A0A820QJE6"/>
<dbReference type="CDD" id="cd05819">
    <property type="entry name" value="NHL"/>
    <property type="match status" value="1"/>
</dbReference>
<feature type="repeat" description="NHL" evidence="2">
    <location>
        <begin position="870"/>
        <end position="913"/>
    </location>
</feature>
<keyword evidence="3" id="KW-0472">Membrane</keyword>
<dbReference type="InterPro" id="IPR043502">
    <property type="entry name" value="DNA/RNA_pol_sf"/>
</dbReference>
<dbReference type="PANTHER" id="PTHR24104:SF25">
    <property type="entry name" value="PROTEIN LIN-41"/>
    <property type="match status" value="1"/>
</dbReference>
<comment type="caution">
    <text evidence="5">The sequence shown here is derived from an EMBL/GenBank/DDBJ whole genome shotgun (WGS) entry which is preliminary data.</text>
</comment>
<dbReference type="Pfam" id="PF00078">
    <property type="entry name" value="RVT_1"/>
    <property type="match status" value="1"/>
</dbReference>
<dbReference type="PROSITE" id="PS51125">
    <property type="entry name" value="NHL"/>
    <property type="match status" value="3"/>
</dbReference>
<dbReference type="SUPFAM" id="SSF101898">
    <property type="entry name" value="NHL repeat"/>
    <property type="match status" value="1"/>
</dbReference>
<protein>
    <recommendedName>
        <fullName evidence="4">Reverse transcriptase domain-containing protein</fullName>
    </recommendedName>
</protein>
<reference evidence="5" key="1">
    <citation type="submission" date="2021-02" db="EMBL/GenBank/DDBJ databases">
        <authorList>
            <person name="Nowell W R."/>
        </authorList>
    </citation>
    <scope>NUCLEOTIDE SEQUENCE</scope>
</reference>